<dbReference type="SMART" id="SM00380">
    <property type="entry name" value="AP2"/>
    <property type="match status" value="1"/>
</dbReference>
<evidence type="ECO:0000256" key="3">
    <source>
        <dbReference type="ARBA" id="ARBA00023125"/>
    </source>
</evidence>
<evidence type="ECO:0000313" key="10">
    <source>
        <dbReference type="EMBL" id="ABE02643.1"/>
    </source>
</evidence>
<evidence type="ECO:0000256" key="7">
    <source>
        <dbReference type="SAM" id="SignalP"/>
    </source>
</evidence>
<feature type="domain" description="AP2/ERF" evidence="8">
    <location>
        <begin position="48"/>
        <end position="103"/>
    </location>
</feature>
<keyword evidence="5" id="KW-0539">Nucleus</keyword>
<dbReference type="InterPro" id="IPR016177">
    <property type="entry name" value="DNA-bd_dom_sf"/>
</dbReference>
<dbReference type="EMBL" id="DQ445235">
    <property type="protein sequence ID" value="ABE02627.1"/>
    <property type="molecule type" value="Genomic_DNA"/>
</dbReference>
<keyword evidence="7" id="KW-0732">Signal</keyword>
<keyword evidence="2" id="KW-0805">Transcription regulation</keyword>
<dbReference type="CDD" id="cd00018">
    <property type="entry name" value="AP2"/>
    <property type="match status" value="1"/>
</dbReference>
<evidence type="ECO:0000256" key="2">
    <source>
        <dbReference type="ARBA" id="ARBA00023015"/>
    </source>
</evidence>
<dbReference type="GO" id="GO:0005634">
    <property type="term" value="C:nucleus"/>
    <property type="evidence" value="ECO:0007669"/>
    <property type="project" value="UniProtKB-SubCell"/>
</dbReference>
<keyword evidence="3" id="KW-0238">DNA-binding</keyword>
<dbReference type="Gene3D" id="3.30.730.10">
    <property type="entry name" value="AP2/ERF domain"/>
    <property type="match status" value="1"/>
</dbReference>
<dbReference type="InterPro" id="IPR001471">
    <property type="entry name" value="AP2/ERF_dom"/>
</dbReference>
<dbReference type="InterPro" id="IPR050913">
    <property type="entry name" value="AP2/ERF_ERF"/>
</dbReference>
<dbReference type="InterPro" id="IPR036955">
    <property type="entry name" value="AP2/ERF_dom_sf"/>
</dbReference>
<sequence>MWRSPRGCPSPSILSCVLCRFLAAASAAPPPTRAHRATMPPRRRGSSGYCGVRERPSDVYYAEIRSGDVRLGLGTFETSHEAARAYDAATWRLRKPRAQMNFQDVYTREQPQDLAPPPRLITDQDREDHRRRQRYLLVFEEDERAMAQLRRRHPEDVAAENAFWAERTVRRHEERDDRRRRKALAISHCEVVNNGGTSLFGSDDERWDDI</sequence>
<dbReference type="PANTHER" id="PTHR31194">
    <property type="entry name" value="SHN SHINE , DNA BINDING / TRANSCRIPTION FACTOR"/>
    <property type="match status" value="1"/>
</dbReference>
<evidence type="ECO:0000256" key="1">
    <source>
        <dbReference type="ARBA" id="ARBA00004123"/>
    </source>
</evidence>
<keyword evidence="4" id="KW-0804">Transcription</keyword>
<evidence type="ECO:0000259" key="8">
    <source>
        <dbReference type="PROSITE" id="PS51032"/>
    </source>
</evidence>
<dbReference type="SUPFAM" id="SSF54171">
    <property type="entry name" value="DNA-binding domain"/>
    <property type="match status" value="1"/>
</dbReference>
<comment type="subcellular location">
    <subcellularLocation>
        <location evidence="1">Nucleus</location>
    </subcellularLocation>
</comment>
<feature type="signal peptide" evidence="7">
    <location>
        <begin position="1"/>
        <end position="27"/>
    </location>
</feature>
<evidence type="ECO:0000256" key="4">
    <source>
        <dbReference type="ARBA" id="ARBA00023163"/>
    </source>
</evidence>
<name>B8K2B6_HORVV</name>
<proteinExistence type="predicted"/>
<reference evidence="9" key="1">
    <citation type="journal article" date="2010" name="Theor. Appl. Genet.">
        <title>CBF gene copy number variation at Frost Resistance-2 is associated with levels of freezing tolerance in temperate-climate cereals.</title>
        <authorList>
            <person name="Knox A.K."/>
            <person name="Dhillon T."/>
            <person name="Cheng H."/>
            <person name="Tondelli A."/>
            <person name="Pecchioni N."/>
            <person name="Stockinger E.J."/>
        </authorList>
    </citation>
    <scope>NUCLEOTIDE SEQUENCE</scope>
</reference>
<accession>B8K2B6</accession>
<organism evidence="9">
    <name type="scientific">Hordeum vulgare subsp. vulgare</name>
    <name type="common">Domesticated barley</name>
    <dbReference type="NCBI Taxonomy" id="112509"/>
    <lineage>
        <taxon>Eukaryota</taxon>
        <taxon>Viridiplantae</taxon>
        <taxon>Streptophyta</taxon>
        <taxon>Embryophyta</taxon>
        <taxon>Tracheophyta</taxon>
        <taxon>Spermatophyta</taxon>
        <taxon>Magnoliopsida</taxon>
        <taxon>Liliopsida</taxon>
        <taxon>Poales</taxon>
        <taxon>Poaceae</taxon>
        <taxon>BOP clade</taxon>
        <taxon>Pooideae</taxon>
        <taxon>Triticodae</taxon>
        <taxon>Triticeae</taxon>
        <taxon>Hordeinae</taxon>
        <taxon>Hordeum</taxon>
    </lineage>
</organism>
<evidence type="ECO:0000313" key="9">
    <source>
        <dbReference type="EMBL" id="ABE02627.1"/>
    </source>
</evidence>
<evidence type="ECO:0000256" key="6">
    <source>
        <dbReference type="SAM" id="MobiDB-lite"/>
    </source>
</evidence>
<protein>
    <submittedName>
        <fullName evidence="9">AP2-containing protein</fullName>
    </submittedName>
    <submittedName>
        <fullName evidence="10">Putative AP2 protein</fullName>
    </submittedName>
</protein>
<dbReference type="EMBL" id="DQ445244">
    <property type="protein sequence ID" value="ABE02643.1"/>
    <property type="molecule type" value="Genomic_DNA"/>
</dbReference>
<dbReference type="PROSITE" id="PS51032">
    <property type="entry name" value="AP2_ERF"/>
    <property type="match status" value="1"/>
</dbReference>
<feature type="region of interest" description="Disordered" evidence="6">
    <location>
        <begin position="30"/>
        <end position="51"/>
    </location>
</feature>
<dbReference type="PANTHER" id="PTHR31194:SF189">
    <property type="entry name" value="AP2_ERF DOMAIN-CONTAINING PROTEIN"/>
    <property type="match status" value="1"/>
</dbReference>
<dbReference type="GO" id="GO:0003700">
    <property type="term" value="F:DNA-binding transcription factor activity"/>
    <property type="evidence" value="ECO:0007669"/>
    <property type="project" value="InterPro"/>
</dbReference>
<dbReference type="AlphaFoldDB" id="B8K2B6"/>
<feature type="compositionally biased region" description="Basic residues" evidence="6">
    <location>
        <begin position="33"/>
        <end position="45"/>
    </location>
</feature>
<feature type="chain" id="PRO_5008950278" evidence="7">
    <location>
        <begin position="28"/>
        <end position="210"/>
    </location>
</feature>
<dbReference type="GO" id="GO:0003677">
    <property type="term" value="F:DNA binding"/>
    <property type="evidence" value="ECO:0007669"/>
    <property type="project" value="UniProtKB-KW"/>
</dbReference>
<evidence type="ECO:0000256" key="5">
    <source>
        <dbReference type="ARBA" id="ARBA00023242"/>
    </source>
</evidence>